<keyword evidence="2" id="KW-1185">Reference proteome</keyword>
<sequence length="78" mass="8894">MQIAWSARKHGIEDADILHAITNLIRYAEQTYDGEERIFLIGPARDGRFLELVLVPASQPVRVIHADILQPKNYRLLG</sequence>
<evidence type="ECO:0000313" key="2">
    <source>
        <dbReference type="Proteomes" id="UP000744769"/>
    </source>
</evidence>
<dbReference type="AlphaFoldDB" id="A0A967B0F4"/>
<accession>A0A967B0F4</accession>
<dbReference type="Proteomes" id="UP000744769">
    <property type="component" value="Unassembled WGS sequence"/>
</dbReference>
<name>A0A967B0F4_9MICO</name>
<dbReference type="EMBL" id="JAAOIV010000006">
    <property type="protein sequence ID" value="NHN56018.1"/>
    <property type="molecule type" value="Genomic_DNA"/>
</dbReference>
<organism evidence="1 2">
    <name type="scientific">Metallococcus carri</name>
    <dbReference type="NCBI Taxonomy" id="1656884"/>
    <lineage>
        <taxon>Bacteria</taxon>
        <taxon>Bacillati</taxon>
        <taxon>Actinomycetota</taxon>
        <taxon>Actinomycetes</taxon>
        <taxon>Micrococcales</taxon>
        <taxon>Dermacoccaceae</taxon>
        <taxon>Metallococcus</taxon>
    </lineage>
</organism>
<reference evidence="1" key="1">
    <citation type="submission" date="2020-03" db="EMBL/GenBank/DDBJ databases">
        <title>Draft sequencing of Calidifontibacter sp. DB0510.</title>
        <authorList>
            <person name="Kim D.-U."/>
        </authorList>
    </citation>
    <scope>NUCLEOTIDE SEQUENCE</scope>
    <source>
        <strain evidence="1">DB0510</strain>
    </source>
</reference>
<dbReference type="RefSeq" id="WP_166196396.1">
    <property type="nucleotide sequence ID" value="NZ_JAAOIV010000006.1"/>
</dbReference>
<proteinExistence type="predicted"/>
<evidence type="ECO:0000313" key="1">
    <source>
        <dbReference type="EMBL" id="NHN56018.1"/>
    </source>
</evidence>
<comment type="caution">
    <text evidence="1">The sequence shown here is derived from an EMBL/GenBank/DDBJ whole genome shotgun (WGS) entry which is preliminary data.</text>
</comment>
<gene>
    <name evidence="1" type="ORF">G9U51_09545</name>
</gene>
<protein>
    <submittedName>
        <fullName evidence="1">BrnT family toxin</fullName>
    </submittedName>
</protein>